<dbReference type="AlphaFoldDB" id="E4U1L7"/>
<keyword evidence="1" id="KW-0812">Transmembrane</keyword>
<dbReference type="KEGG" id="sku:Sulku_0787"/>
<evidence type="ECO:0000313" key="3">
    <source>
        <dbReference type="Proteomes" id="UP000008721"/>
    </source>
</evidence>
<evidence type="ECO:0000256" key="1">
    <source>
        <dbReference type="SAM" id="Phobius"/>
    </source>
</evidence>
<dbReference type="EMBL" id="CP002355">
    <property type="protein sequence ID" value="ADR33453.1"/>
    <property type="molecule type" value="Genomic_DNA"/>
</dbReference>
<gene>
    <name evidence="2" type="ordered locus">Sulku_0787</name>
</gene>
<keyword evidence="1" id="KW-0472">Membrane</keyword>
<keyword evidence="3" id="KW-1185">Reference proteome</keyword>
<keyword evidence="1" id="KW-1133">Transmembrane helix</keyword>
<sequence>MIDVTQAVPLSFIAQTVGVIFIVIAIGIAMVKQAKQKKGSLPK</sequence>
<name>E4U1L7_SULKY</name>
<evidence type="ECO:0000313" key="2">
    <source>
        <dbReference type="EMBL" id="ADR33453.1"/>
    </source>
</evidence>
<dbReference type="RefSeq" id="WP_013459650.1">
    <property type="nucleotide sequence ID" value="NC_014762.1"/>
</dbReference>
<organism evidence="2 3">
    <name type="scientific">Sulfuricurvum kujiense (strain ATCC BAA-921 / DSM 16994 / JCM 11577 / YK-1)</name>
    <dbReference type="NCBI Taxonomy" id="709032"/>
    <lineage>
        <taxon>Bacteria</taxon>
        <taxon>Pseudomonadati</taxon>
        <taxon>Campylobacterota</taxon>
        <taxon>Epsilonproteobacteria</taxon>
        <taxon>Campylobacterales</taxon>
        <taxon>Sulfurimonadaceae</taxon>
        <taxon>Sulfuricurvum</taxon>
    </lineage>
</organism>
<feature type="transmembrane region" description="Helical" evidence="1">
    <location>
        <begin position="12"/>
        <end position="31"/>
    </location>
</feature>
<accession>E4U1L7</accession>
<reference evidence="2 3" key="1">
    <citation type="journal article" date="2012" name="Stand. Genomic Sci.">
        <title>Complete genome sequence of the sulfur compounds oxidizing chemolithoautotroph Sulfuricurvum kujiense type strain (YK-1(T)).</title>
        <authorList>
            <person name="Han C."/>
            <person name="Kotsyurbenko O."/>
            <person name="Chertkov O."/>
            <person name="Held B."/>
            <person name="Lapidus A."/>
            <person name="Nolan M."/>
            <person name="Lucas S."/>
            <person name="Hammon N."/>
            <person name="Deshpande S."/>
            <person name="Cheng J.F."/>
            <person name="Tapia R."/>
            <person name="Goodwin L.A."/>
            <person name="Pitluck S."/>
            <person name="Liolios K."/>
            <person name="Pagani I."/>
            <person name="Ivanova N."/>
            <person name="Mavromatis K."/>
            <person name="Mikhailova N."/>
            <person name="Pati A."/>
            <person name="Chen A."/>
            <person name="Palaniappan K."/>
            <person name="Land M."/>
            <person name="Hauser L."/>
            <person name="Chang Y.J."/>
            <person name="Jeffries C.D."/>
            <person name="Brambilla E.M."/>
            <person name="Rohde M."/>
            <person name="Spring S."/>
            <person name="Sikorski J."/>
            <person name="Goker M."/>
            <person name="Woyke T."/>
            <person name="Bristow J."/>
            <person name="Eisen J.A."/>
            <person name="Markowitz V."/>
            <person name="Hugenholtz P."/>
            <person name="Kyrpides N.C."/>
            <person name="Klenk H.P."/>
            <person name="Detter J.C."/>
        </authorList>
    </citation>
    <scope>NUCLEOTIDE SEQUENCE [LARGE SCALE GENOMIC DNA]</scope>
    <source>
        <strain evidence="3">ATCC BAA-921 / DSM 16994 / JCM 11577 / YK-1</strain>
    </source>
</reference>
<proteinExistence type="predicted"/>
<dbReference type="Proteomes" id="UP000008721">
    <property type="component" value="Chromosome"/>
</dbReference>
<dbReference type="STRING" id="709032.Sulku_0787"/>
<dbReference type="HOGENOM" id="CLU_3240564_0_0_7"/>
<protein>
    <submittedName>
        <fullName evidence="2">Uncharacterized protein</fullName>
    </submittedName>
</protein>